<dbReference type="Pfam" id="PF19078">
    <property type="entry name" value="Big_12"/>
    <property type="match status" value="18"/>
</dbReference>
<evidence type="ECO:0000259" key="3">
    <source>
        <dbReference type="Pfam" id="PF19077"/>
    </source>
</evidence>
<feature type="domain" description="Bacterial Ig-like" evidence="4">
    <location>
        <begin position="2877"/>
        <end position="2972"/>
    </location>
</feature>
<feature type="domain" description="Bacterial Ig-like" evidence="4">
    <location>
        <begin position="2267"/>
        <end position="2363"/>
    </location>
</feature>
<feature type="domain" description="Bacterial Ig-like" evidence="4">
    <location>
        <begin position="1859"/>
        <end position="1954"/>
    </location>
</feature>
<dbReference type="Gene3D" id="2.60.40.10">
    <property type="entry name" value="Immunoglobulins"/>
    <property type="match status" value="10"/>
</dbReference>
<feature type="domain" description="Bacterial Ig-like" evidence="4">
    <location>
        <begin position="2777"/>
        <end position="2870"/>
    </location>
</feature>
<feature type="domain" description="Bacterial Ig-like" evidence="4">
    <location>
        <begin position="3387"/>
        <end position="3477"/>
    </location>
</feature>
<dbReference type="SUPFAM" id="SSF81296">
    <property type="entry name" value="E set domains"/>
    <property type="match status" value="2"/>
</dbReference>
<dbReference type="STRING" id="551987.SAMN05192549_10335"/>
<dbReference type="PANTHER" id="PTHR34677">
    <property type="match status" value="1"/>
</dbReference>
<dbReference type="InterPro" id="IPR013783">
    <property type="entry name" value="Ig-like_fold"/>
</dbReference>
<evidence type="ECO:0000259" key="1">
    <source>
        <dbReference type="Pfam" id="PF13946"/>
    </source>
</evidence>
<dbReference type="InterPro" id="IPR044048">
    <property type="entry name" value="Big_12"/>
</dbReference>
<name>A0A1M7M5V0_9BURK</name>
<feature type="domain" description="Bacterial Ig-like" evidence="4">
    <location>
        <begin position="2167"/>
        <end position="2261"/>
    </location>
</feature>
<feature type="domain" description="DUF4347" evidence="2">
    <location>
        <begin position="11"/>
        <end position="174"/>
    </location>
</feature>
<sequence>MRDQNRTYHSVLFIDAGVADAAALAAGVADDVLVVKLVSWRDGVEQIATVLRQYSGLDSIQIVSHGAAGQLQLGKSVLDSAHLEAYHDALLEWGGALRTGGDLLLYGCDVAAGDSGLAFIDGLAQATSADVAASTDVTGSSLLGANWTLERSTGSIETASALNPQAELDYAHTLGLVNGGSNGTITFSTNANVTLLNTTGLAAGAVVHSDNILGLGLDLYTQSTNGGGVSVVNVNGSNLIGIPLSDDRLVVNGSLLSPVSYVDLRANSGVFDILSINLGSGSLVGNLLGTVIFTVYALDANYQPTGVGVSLTSLLVNEYGLLNFASMANFKGIYGIRIVNPLGFEVDIDDIAIANARVANSISSASYSADTGVLTLAAVGIRAGDAIDPGKLTITGANGQTYTLTSPVVSASSTTAASITLNAADKLAINGLLNNNGTASVDGTSFNIAAAANWDSNLSNGIDMTGNAITVSNVQLPTITSASYNAATHVLTVTGNNLVGITGAANDVTVAKLTFKGEGGVTRTLSTTGNVDVTSATSFAVTLSGADIAAVEALLNKNGTASAGGTTYVLSAGDDWNSVIGNANTAVTGVGIAVTNTSNSPPTITGAVAGAVNDNATLSPFSNVTVADVNGDNVSMTISFNGANGTLSGAGLSGSNGSYTLSANTPAALTAQLKALVFTPTANQAAVGVGISTTFTITATDSSGAASAANTSTVVTATSVNDAPTLGGTAASQAVTAGGTLHPFSSVTLTDPDVGAQVIVTITPDSAAKGAFTASSLSASGFVTTDGGVTYTLSSVAPSAAQAALQALVFKSTTGMNATTTFTVAINDGSVIVSNNATTVVSATPSSTTALSVAFSADTGISNTDLITKTAAQTISGTLSAGLGSTESVQVSLDNGATWTTATASTGSTTWQLAGQTLTGSGTLQVRVTNPGGSSTPLSASYVLDTTAPTNTSASVSFSADTGASSTDLITKTAAQTISGILSSGLASGEHVEVSLNNGSTWVTASSSTGSTAWTLAGQTLSSSNTLQVRVVDAAGNLGAASSSAYVLDTTGPTASLSSNVSVLKSGESALITLTFSETPSGLSLASLSAVGGTLANLVATANPNVYTVEFTPNSGLSGLLGSVSLAANSYIDLAGNNGAGASSAAISINTLGPGVVITSDAATLKTGQTATITFTFSSPPTGFASDDIVVSGGTLGSLTNVGGGVYTAVFTPGANVSANASITVTGGSYTDSFGNQGGGGATPVVLVDTRAPTLAITSNLSAVHIGDTATITFTFSETPLGFTAGDVAVSGGTLSGFTVTANPLVYTAVFTPDANVASGAASVTVASGSYTDLIGNSGTAGTSPSVSIDTLAPTTTGASVVFSADTGSSSTDLITKTAAQNISGTLSAALVSGEVVQVSLDNGATWTNATASAGSSNWSLSGRTLTGSDTLQVRVNDAAGNHGAAYSAAYVLDTTPPSVAVTSDLAVLRAGQTATLTFTFTEAPSNFSASSVAVSGGTLGSITATANPLVYTAVFTPSAGQSGVTATAQVIANGYTDTAGNNGQASATVPITINTTLPSLLITSNDVALKSGEAATLTFTFSTPPTGFTAADISYSNGTLSGFAATANPLVYTAVFTPNANLGAGVANISVGAGTYTDAFGNSGGGANGPVINIDTLAPTVAITSNVAAVKAGETATVTFTFSELPVDFTAGDVVTTGGTLSGLTVTANPLVYTAVFTPTAGIQGTSASITIASGAFTDTAGNAASAALTPPISIDTLPPAAVANTVVFSADNGSSATDLITNASGQTISGTLAAPLGAGEYVEVSLDNGATWTTATGAGSAWNLTGQTLTASDTLKVRVSDAAGNHGTSYSVNYVLDTTPPTVSISSSASAVKAGETATITFTFSEAVDGFSLSDITAGSGVLSNLVQTSNPLVYTAVYTPNAGVNGANDSVAVTAGSYTDKAGNAGIGAASPAIAVDTVAPTTTGASVVFSSDSGAAGDLVTNVAAQNLSGTLSANLQGGEVVEISLNNGSTWVTATSNTGSNAWSLAGQTITTGAGHNVQVRVSDAAGNHGTAYTAAYTLDQTPPTLSISSSKLVLNSADTPLITFTFSEAPVGFGAGSITVSGGTLSGFTATANPLVYTAVFTPTAGQASGVGAISVASGAYTDLAGNNGQAAAVPTISYATVAPGVAILSDVTALKAGDTANISFKFSTAPVGFVLGDVSVNGGTLSGFTATADPLVYTAVFTANAGVANGTGNISIASGTFSDNLGNLGVGGVMSAISVDTLAPTLNISSSAASLNSTGTAVITFTFSETPAQFTLGDISATNGTISNLVQTANPLVYTAVFTPAANVASANAVVSVANGAYADIAGNAGSSSSSPPISIDTLAPGLVGSTVLFSSDTGSSSTDLITNVAAQTIAGTLGGGVLSAGDIVEVSLNNGTTWTTANATAGGNSWALTGQTLTGTGTVQVRVSDSNGNHGTVSTFNYLLDNTPPTVNITSDTSTLKIGQSATITFTFSEQPAGFTLGDLIATGGALSGFTATANPLVYTVVLTPTAGLTGNASVTLGNNLYTDAAGNNGSGGSSPAISVDTQAPTLAITSSASALKIGDTATITFTFSDAPAGFTLGNISATNGTLSGLAATSDPLVYTATYTPNAGVAAANGVISVAGSVYTDAAGNAGSNVAGAPISIDTLAPTTSGASVSFSADNGVSNSDLITNAAAQIISGTLSAPLVAGEQVQVSLDNGVTWLNALATGPSAWALTPQSLTGSGTLQVRVADNAGNTGPAFSAAYVLDLVAPTMTVTSSATALKAGDSATLTFTFSEAPVGFTLSDLVPLNGTLSGFTTVSASVFTVVLTPAAGLAGGTSGVTLAPGMYSDAAGNNGGAAASPLISVDTSPPSLNISSSSANLRIGESATITFTFNELPVGFTLGDISVSGGTLSGFGQTANPLVYTALFTPTSGVSSGSGTVSVGAGSFLDAAGNAGVVAATPTINYSTMAPGTTGASVIFSNDNGISNADLITSNPLQSVSGTLTASLQTGESVEVSLDNGATWVPAASAIGSTAWALPTPVILTASNVLQVRVTDGAGNHGPASSSAYVLDMAPPGVSISSNVVNVKAGDTGTLTITFTEAPQGFTAGDLTVAGISVTGLAATANPLVYTASFTPLANYNGPATVAIGATSYTDAAGNPGAGSGVVTVANVDAQPPSVVISSSAASLKAGETALITFTFSETPQGFAVGDITAVGGTLSGFGATANPLVYTALFTPTPGVNAGTASISVAPNVYSDLAGNLGLGGASAGISMDTLAPFSASVGRPLFSNDTGSSSTDLVTSNPSQVVSGVLSAALGAGEMVQVSFDNGVTWDVATVTGTSWSLAHMLTASGVMRVRVADTAGNHSAETITPYALDQSVPTVTISSDVATANNVTPAVITFTFSEAPVGFSASDISVTGGTLGPLTATSNPLVYTATFTPNSGVAAGNATISVGGAYQDAAGNAGAAGAIPALQIDTLAPSATAGGVQFSADSGTGGDLITNQPVQTLSGNLSAPLAAGDVVQISLDNGVSWQNLSIAVGASSWTSNQTLSGSSTLIVRVIDAAGNFSTAYAAPYTVDTVDPTVTLASNLATVAQGQSATITLTLSDPAALTLADLIVVGGTVTSFTGSGTSYQVVITPPPNSTVPLTVAVNTGVVTDAAGNVNSAFTFLLVPVDTNTPAIPGTPSTVDGVVIHTLDGTDPVSGLPTRTVTVPIITSSRSEDTTTSHANLADIPIGLAPNGQNPGTKLVVSVPVGVGFEAQGPSVLLSGGVALTDLIGRIDDHTAAGQATRAAMESQAQQFLNSLDPAVQLQHATLTMSANATATDAVLMITGGDAVTSGGAHALHSATPAAAAADNTAIALVVDARALPQGIGLQLDDVDFAAIIGAANVQGGAGKNFFIGDGEAQRIVLSAGADNDTLYGNGGNDILATAAGNDYLDGGDGDDVLAGGKGNDTLVGGAGNDVLQGGRSDAGQWHFFLKDGKVVGQHQMAITGATQMETVTAAELNGGVALLHFANADAARLETLSLLYHAAFHREPDLVGLNFWLTHPELSTQQLAEGFLMPVEAQQNLNALNNHDYVARLLENALGAKPAEAALAPWLSRLDAAPGDTSVRASVLADIALSSDHRAAWLSSDGMALGSQLLTQEQGWIANSGDDRLTGGAGSDRLVGGDGIDTVVYSGAAANYSLSLTSGGEVTIGEPDGGQDTILQIERGEFNGTTLDLGFTQIGAATLQEIGMLYHLTLGRAGDFVGFQFWAAGGLHGSALANGFVQSPEFVQRFGAMDDNAFITLLYQNTVHQAPGANVLAQWDAYLDNHSRADLVALLANDVTLVGSQFGANGLSLIGSL</sequence>
<dbReference type="InterPro" id="IPR025282">
    <property type="entry name" value="DUF4214"/>
</dbReference>
<gene>
    <name evidence="5" type="ORF">SAMN05192549_10335</name>
</gene>
<dbReference type="SUPFAM" id="SSF51120">
    <property type="entry name" value="beta-Roll"/>
    <property type="match status" value="2"/>
</dbReference>
<feature type="domain" description="Bacterial Ig-like" evidence="4">
    <location>
        <begin position="1249"/>
        <end position="1346"/>
    </location>
</feature>
<keyword evidence="6" id="KW-1185">Reference proteome</keyword>
<dbReference type="InterPro" id="IPR001343">
    <property type="entry name" value="Hemolysn_Ca-bd"/>
</dbReference>
<proteinExistence type="predicted"/>
<dbReference type="EMBL" id="FRCX01000003">
    <property type="protein sequence ID" value="SHM86071.1"/>
    <property type="molecule type" value="Genomic_DNA"/>
</dbReference>
<evidence type="ECO:0000259" key="4">
    <source>
        <dbReference type="Pfam" id="PF19078"/>
    </source>
</evidence>
<evidence type="ECO:0000313" key="5">
    <source>
        <dbReference type="EMBL" id="SHM86071.1"/>
    </source>
</evidence>
<dbReference type="InterPro" id="IPR011049">
    <property type="entry name" value="Serralysin-like_metalloprot_C"/>
</dbReference>
<organism evidence="5 6">
    <name type="scientific">Duganella sacchari</name>
    <dbReference type="NCBI Taxonomy" id="551987"/>
    <lineage>
        <taxon>Bacteria</taxon>
        <taxon>Pseudomonadati</taxon>
        <taxon>Pseudomonadota</taxon>
        <taxon>Betaproteobacteria</taxon>
        <taxon>Burkholderiales</taxon>
        <taxon>Oxalobacteraceae</taxon>
        <taxon>Telluria group</taxon>
        <taxon>Duganella</taxon>
    </lineage>
</organism>
<dbReference type="InterPro" id="IPR025592">
    <property type="entry name" value="DUF4347"/>
</dbReference>
<dbReference type="PROSITE" id="PS00330">
    <property type="entry name" value="HEMOLYSIN_CALCIUM"/>
    <property type="match status" value="4"/>
</dbReference>
<accession>A0A1M7M5V0</accession>
<dbReference type="Pfam" id="PF13946">
    <property type="entry name" value="DUF4214"/>
    <property type="match status" value="1"/>
</dbReference>
<evidence type="ECO:0000259" key="2">
    <source>
        <dbReference type="Pfam" id="PF14252"/>
    </source>
</evidence>
<protein>
    <submittedName>
        <fullName evidence="5">Hemolysin-type calcium-binding repeat-containing protein</fullName>
    </submittedName>
</protein>
<feature type="domain" description="Bacterial Ig-like" evidence="4">
    <location>
        <begin position="1151"/>
        <end position="1242"/>
    </location>
</feature>
<reference evidence="6" key="1">
    <citation type="submission" date="2016-11" db="EMBL/GenBank/DDBJ databases">
        <authorList>
            <person name="Varghese N."/>
            <person name="Submissions S."/>
        </authorList>
    </citation>
    <scope>NUCLEOTIDE SEQUENCE [LARGE SCALE GENOMIC DNA]</scope>
    <source>
        <strain evidence="6">Sac-22</strain>
    </source>
</reference>
<dbReference type="RefSeq" id="WP_072782736.1">
    <property type="nucleotide sequence ID" value="NZ_FRCX01000003.1"/>
</dbReference>
<feature type="domain" description="Bacterial Ig-like" evidence="4">
    <location>
        <begin position="1049"/>
        <end position="1144"/>
    </location>
</feature>
<dbReference type="InterPro" id="IPR018511">
    <property type="entry name" value="Hemolysin-typ_Ca-bd_CS"/>
</dbReference>
<dbReference type="Gene3D" id="2.150.10.10">
    <property type="entry name" value="Serralysin-like metalloprotease, C-terminal"/>
    <property type="match status" value="1"/>
</dbReference>
<evidence type="ECO:0000313" key="6">
    <source>
        <dbReference type="Proteomes" id="UP000184339"/>
    </source>
</evidence>
<feature type="domain" description="Bacterial Ig-like" evidence="4">
    <location>
        <begin position="2573"/>
        <end position="2666"/>
    </location>
</feature>
<dbReference type="InterPro" id="IPR014756">
    <property type="entry name" value="Ig_E-set"/>
</dbReference>
<feature type="domain" description="Bacterial Ig-like" evidence="4">
    <location>
        <begin position="3083"/>
        <end position="3175"/>
    </location>
</feature>
<feature type="domain" description="Bacterial Ig-like" evidence="4">
    <location>
        <begin position="2473"/>
        <end position="2567"/>
    </location>
</feature>
<dbReference type="InterPro" id="IPR044016">
    <property type="entry name" value="Big_13"/>
</dbReference>
<dbReference type="GO" id="GO:0005509">
    <property type="term" value="F:calcium ion binding"/>
    <property type="evidence" value="ECO:0007669"/>
    <property type="project" value="InterPro"/>
</dbReference>
<feature type="domain" description="Bacterial Ig-like" evidence="4">
    <location>
        <begin position="1556"/>
        <end position="1648"/>
    </location>
</feature>
<feature type="domain" description="DUF4214" evidence="1">
    <location>
        <begin position="4278"/>
        <end position="4333"/>
    </location>
</feature>
<feature type="domain" description="Bacterial Ig-like" evidence="4">
    <location>
        <begin position="3184"/>
        <end position="3279"/>
    </location>
</feature>
<feature type="domain" description="Bacterial Ig-like" evidence="4">
    <location>
        <begin position="2065"/>
        <end position="2158"/>
    </location>
</feature>
<dbReference type="Pfam" id="PF19077">
    <property type="entry name" value="Big_13"/>
    <property type="match status" value="1"/>
</dbReference>
<feature type="domain" description="Bacterial Ig-like" evidence="3">
    <location>
        <begin position="850"/>
        <end position="946"/>
    </location>
</feature>
<feature type="domain" description="Bacterial Ig-like" evidence="4">
    <location>
        <begin position="1454"/>
        <end position="1551"/>
    </location>
</feature>
<feature type="domain" description="Bacterial Ig-like" evidence="4">
    <location>
        <begin position="3589"/>
        <end position="3676"/>
    </location>
</feature>
<dbReference type="PRINTS" id="PR00313">
    <property type="entry name" value="CABNDNGRPT"/>
</dbReference>
<dbReference type="PANTHER" id="PTHR34677:SF3">
    <property type="entry name" value="BACTERIAL IG-LIKE DOMAIN-CONTAINING PROTEIN"/>
    <property type="match status" value="1"/>
</dbReference>
<dbReference type="Pfam" id="PF14252">
    <property type="entry name" value="DUF4347"/>
    <property type="match status" value="1"/>
</dbReference>
<dbReference type="Pfam" id="PF00353">
    <property type="entry name" value="HemolysinCabind"/>
    <property type="match status" value="3"/>
</dbReference>
<feature type="domain" description="Bacterial Ig-like" evidence="4">
    <location>
        <begin position="1656"/>
        <end position="1748"/>
    </location>
</feature>
<dbReference type="Proteomes" id="UP000184339">
    <property type="component" value="Unassembled WGS sequence"/>
</dbReference>